<accession>A0AA88B6P4</accession>
<comment type="caution">
    <text evidence="2">The sequence shown here is derived from an EMBL/GenBank/DDBJ whole genome shotgun (WGS) entry which is preliminary data.</text>
</comment>
<evidence type="ECO:0000256" key="1">
    <source>
        <dbReference type="SAM" id="Phobius"/>
    </source>
</evidence>
<sequence>MQFRINTKGGMNMSTISLAEMPAAVSTKSGDYSFKAIVIFCSMGLLASISLMAHGIDLSAGLM</sequence>
<gene>
    <name evidence="2" type="ORF">GCM10010987_28190</name>
</gene>
<keyword evidence="1" id="KW-0472">Membrane</keyword>
<organism evidence="2 3">
    <name type="scientific">Bradyrhizobium guangdongense</name>
    <dbReference type="NCBI Taxonomy" id="1325090"/>
    <lineage>
        <taxon>Bacteria</taxon>
        <taxon>Pseudomonadati</taxon>
        <taxon>Pseudomonadota</taxon>
        <taxon>Alphaproteobacteria</taxon>
        <taxon>Hyphomicrobiales</taxon>
        <taxon>Nitrobacteraceae</taxon>
        <taxon>Bradyrhizobium</taxon>
    </lineage>
</organism>
<keyword evidence="1" id="KW-1133">Transmembrane helix</keyword>
<evidence type="ECO:0000313" key="2">
    <source>
        <dbReference type="EMBL" id="GGI24199.1"/>
    </source>
</evidence>
<dbReference type="AlphaFoldDB" id="A0AA88B6P4"/>
<proteinExistence type="predicted"/>
<name>A0AA88B6P4_9BRAD</name>
<feature type="transmembrane region" description="Helical" evidence="1">
    <location>
        <begin position="36"/>
        <end position="56"/>
    </location>
</feature>
<protein>
    <submittedName>
        <fullName evidence="2">Uncharacterized protein</fullName>
    </submittedName>
</protein>
<keyword evidence="1" id="KW-0812">Transmembrane</keyword>
<reference evidence="2" key="1">
    <citation type="journal article" date="2014" name="Int. J. Syst. Evol. Microbiol.">
        <title>Complete genome sequence of Corynebacterium casei LMG S-19264T (=DSM 44701T), isolated from a smear-ripened cheese.</title>
        <authorList>
            <consortium name="US DOE Joint Genome Institute (JGI-PGF)"/>
            <person name="Walter F."/>
            <person name="Albersmeier A."/>
            <person name="Kalinowski J."/>
            <person name="Ruckert C."/>
        </authorList>
    </citation>
    <scope>NUCLEOTIDE SEQUENCE</scope>
    <source>
        <strain evidence="2">CGMCC 1.15034</strain>
    </source>
</reference>
<dbReference type="Proteomes" id="UP000625079">
    <property type="component" value="Unassembled WGS sequence"/>
</dbReference>
<dbReference type="EMBL" id="BMHC01000004">
    <property type="protein sequence ID" value="GGI24199.1"/>
    <property type="molecule type" value="Genomic_DNA"/>
</dbReference>
<evidence type="ECO:0000313" key="3">
    <source>
        <dbReference type="Proteomes" id="UP000625079"/>
    </source>
</evidence>
<reference evidence="2" key="2">
    <citation type="submission" date="2022-12" db="EMBL/GenBank/DDBJ databases">
        <authorList>
            <person name="Sun Q."/>
            <person name="Zhou Y."/>
        </authorList>
    </citation>
    <scope>NUCLEOTIDE SEQUENCE</scope>
    <source>
        <strain evidence="2">CGMCC 1.15034</strain>
    </source>
</reference>